<comment type="caution">
    <text evidence="3">The sequence shown here is derived from an EMBL/GenBank/DDBJ whole genome shotgun (WGS) entry which is preliminary data.</text>
</comment>
<feature type="transmembrane region" description="Helical" evidence="2">
    <location>
        <begin position="18"/>
        <end position="36"/>
    </location>
</feature>
<dbReference type="AlphaFoldDB" id="A0ABD5PZE3"/>
<feature type="transmembrane region" description="Helical" evidence="2">
    <location>
        <begin position="355"/>
        <end position="374"/>
    </location>
</feature>
<dbReference type="RefSeq" id="WP_254270340.1">
    <property type="nucleotide sequence ID" value="NZ_CP100401.1"/>
</dbReference>
<feature type="transmembrane region" description="Helical" evidence="2">
    <location>
        <begin position="403"/>
        <end position="422"/>
    </location>
</feature>
<feature type="transmembrane region" description="Helical" evidence="2">
    <location>
        <begin position="42"/>
        <end position="61"/>
    </location>
</feature>
<keyword evidence="2" id="KW-0812">Transmembrane</keyword>
<gene>
    <name evidence="3" type="ORF">ACFO9K_05735</name>
</gene>
<keyword evidence="2" id="KW-1133">Transmembrane helix</keyword>
<keyword evidence="2" id="KW-0472">Membrane</keyword>
<feature type="transmembrane region" description="Helical" evidence="2">
    <location>
        <begin position="294"/>
        <end position="313"/>
    </location>
</feature>
<dbReference type="GeneID" id="73047016"/>
<accession>A0ABD5PZE3</accession>
<name>A0ABD5PZE3_9EURY</name>
<proteinExistence type="predicted"/>
<feature type="region of interest" description="Disordered" evidence="1">
    <location>
        <begin position="193"/>
        <end position="232"/>
    </location>
</feature>
<feature type="transmembrane region" description="Helical" evidence="2">
    <location>
        <begin position="241"/>
        <end position="259"/>
    </location>
</feature>
<reference evidence="3 4" key="1">
    <citation type="journal article" date="2019" name="Int. J. Syst. Evol. Microbiol.">
        <title>The Global Catalogue of Microorganisms (GCM) 10K type strain sequencing project: providing services to taxonomists for standard genome sequencing and annotation.</title>
        <authorList>
            <consortium name="The Broad Institute Genomics Platform"/>
            <consortium name="The Broad Institute Genome Sequencing Center for Infectious Disease"/>
            <person name="Wu L."/>
            <person name="Ma J."/>
        </authorList>
    </citation>
    <scope>NUCLEOTIDE SEQUENCE [LARGE SCALE GENOMIC DNA]</scope>
    <source>
        <strain evidence="3 4">XZYJ18</strain>
    </source>
</reference>
<evidence type="ECO:0000256" key="1">
    <source>
        <dbReference type="SAM" id="MobiDB-lite"/>
    </source>
</evidence>
<organism evidence="3 4">
    <name type="scientific">Halorussus aquaticus</name>
    <dbReference type="NCBI Taxonomy" id="2953748"/>
    <lineage>
        <taxon>Archaea</taxon>
        <taxon>Methanobacteriati</taxon>
        <taxon>Methanobacteriota</taxon>
        <taxon>Stenosarchaea group</taxon>
        <taxon>Halobacteria</taxon>
        <taxon>Halobacteriales</taxon>
        <taxon>Haladaptataceae</taxon>
        <taxon>Halorussus</taxon>
    </lineage>
</organism>
<feature type="transmembrane region" description="Helical" evidence="2">
    <location>
        <begin position="122"/>
        <end position="141"/>
    </location>
</feature>
<evidence type="ECO:0000313" key="3">
    <source>
        <dbReference type="EMBL" id="MFC4823755.1"/>
    </source>
</evidence>
<sequence length="439" mass="46306">MSGGREIADGIVARRRNAVASWILVACLTVAAGVSASDGDLLWAGLGLAAVAVTVVPAVAYRRWTATLPWEVSLFVALPYALQSLDLLLPRSVATYLVVPALALAVAVEFDAFTAVEMSPGFAVVFVVTATMAAAGAWAVVRWVADLAFGTRNLRGLYHVMWSMAAATGVGVVAGVAFAAYFRRVDRERLGFSTGHPRERSAVGASGTARPRSSGDARSESGETATESAGRLRLSDRRQRQVVRGLQLALVVVLAVGLVRRSVGVVVNAAVALAVMELPGLLERDYGLPIDAGLTLWIVVPVFLHALGSFGLYEAIGLWDNLTHTLSSSLVAAAGYATVRAFDVHDADVYFPRKFVAAFILVFTMAFGVLWELLEFGIDGFASQTGVESILAQHGLANTMTDLVFDCFGAVVVAVWGGAYLAGVSRSLADRLAADGESE</sequence>
<dbReference type="Pfam" id="PF09997">
    <property type="entry name" value="DUF2238"/>
    <property type="match status" value="1"/>
</dbReference>
<dbReference type="PROSITE" id="PS51257">
    <property type="entry name" value="PROKAR_LIPOPROTEIN"/>
    <property type="match status" value="1"/>
</dbReference>
<keyword evidence="4" id="KW-1185">Reference proteome</keyword>
<feature type="transmembrane region" description="Helical" evidence="2">
    <location>
        <begin position="161"/>
        <end position="182"/>
    </location>
</feature>
<dbReference type="Proteomes" id="UP001595945">
    <property type="component" value="Unassembled WGS sequence"/>
</dbReference>
<evidence type="ECO:0000256" key="2">
    <source>
        <dbReference type="SAM" id="Phobius"/>
    </source>
</evidence>
<dbReference type="InterPro" id="IPR014509">
    <property type="entry name" value="YjdF-like"/>
</dbReference>
<feature type="transmembrane region" description="Helical" evidence="2">
    <location>
        <begin position="68"/>
        <end position="87"/>
    </location>
</feature>
<protein>
    <submittedName>
        <fullName evidence="3">Uncharacterized protein</fullName>
    </submittedName>
</protein>
<feature type="transmembrane region" description="Helical" evidence="2">
    <location>
        <begin position="93"/>
        <end position="110"/>
    </location>
</feature>
<dbReference type="EMBL" id="JBHSHT010000001">
    <property type="protein sequence ID" value="MFC4823755.1"/>
    <property type="molecule type" value="Genomic_DNA"/>
</dbReference>
<evidence type="ECO:0000313" key="4">
    <source>
        <dbReference type="Proteomes" id="UP001595945"/>
    </source>
</evidence>